<protein>
    <recommendedName>
        <fullName evidence="19">Bifunctional NAD(P)H-hydrate repair enzyme</fullName>
    </recommendedName>
    <alternativeName>
        <fullName evidence="19">Nicotinamide nucleotide repair protein</fullName>
    </alternativeName>
    <domain>
        <recommendedName>
            <fullName evidence="19">ADP-dependent (S)-NAD(P)H-hydrate dehydratase</fullName>
            <ecNumber evidence="19">4.2.1.136</ecNumber>
        </recommendedName>
        <alternativeName>
            <fullName evidence="19">ADP-dependent NAD(P)HX dehydratase</fullName>
        </alternativeName>
    </domain>
    <domain>
        <recommendedName>
            <fullName evidence="19">NAD(P)H-hydrate epimerase</fullName>
            <ecNumber evidence="19">5.1.99.6</ecNumber>
        </recommendedName>
    </domain>
</protein>
<keyword evidence="9 18" id="KW-0630">Potassium</keyword>
<dbReference type="CDD" id="cd01171">
    <property type="entry name" value="YXKO-related"/>
    <property type="match status" value="1"/>
</dbReference>
<dbReference type="NCBIfam" id="TIGR00197">
    <property type="entry name" value="yjeF_nterm"/>
    <property type="match status" value="1"/>
</dbReference>
<keyword evidence="8 17" id="KW-0521">NADP</keyword>
<reference evidence="22 23" key="1">
    <citation type="submission" date="2019-02" db="EMBL/GenBank/DDBJ databases">
        <authorList>
            <person name="Li Y."/>
        </authorList>
    </citation>
    <scope>NUCLEOTIDE SEQUENCE [LARGE SCALE GENOMIC DNA]</scope>
    <source>
        <strain evidence="22 23">3-7</strain>
    </source>
</reference>
<dbReference type="InterPro" id="IPR000631">
    <property type="entry name" value="CARKD"/>
</dbReference>
<sequence length="466" mass="47083">MIRPEGQPILTAAAMRAAEDRAIAAGSSVGALMERAGAGVAEAVRRLASGAPVLILCGPGNNGGDGYVAARVLKANGAEVRVAALGEPKTEAALAARAAWGGAVEAFAEVGEAPIVVDALFGTGLTRSLDDAVASVLGERVRAARISIAVDLPSGIATDTGVELSPVPDVSLTLALGALKPAHLLQPAAARCGTVRIIDLALDRSSRDWTMTKPAIAAPTASDHKYSRGLVVVIGGEMPGAAALASEAAMRAGAGYAMLFEDHAVSTPHALVRRAWSADAFATALDGKRPDKTAIVVGPGLGKGDFAAAKLAVALDSAYKLVIDGDALRLLDEAVFARIKARSCPVVLTPHAGEFNALFGAVSGSKIEAARDAAARSGAIVVFKGPDTVVAYPDGRTRVALGASSWLSTAGTGDVLAGTIGTMLAGDTPAPAEAGVWMHSEAARRLGGAFLADDLARMLSAVRTSL</sequence>
<keyword evidence="5 18" id="KW-0479">Metal-binding</keyword>
<dbReference type="EC" id="4.2.1.136" evidence="19"/>
<dbReference type="HAMAP" id="MF_01966">
    <property type="entry name" value="NADHX_epimerase"/>
    <property type="match status" value="1"/>
</dbReference>
<keyword evidence="7 17" id="KW-0067">ATP-binding</keyword>
<comment type="caution">
    <text evidence="22">The sequence shown here is derived from an EMBL/GenBank/DDBJ whole genome shotgun (WGS) entry which is preliminary data.</text>
</comment>
<dbReference type="EMBL" id="SGIS01000002">
    <property type="protein sequence ID" value="RZF66217.1"/>
    <property type="molecule type" value="Genomic_DNA"/>
</dbReference>
<comment type="function">
    <text evidence="14 19">Bifunctional enzyme that catalyzes the epimerization of the S- and R-forms of NAD(P)HX and the dehydration of the S-form of NAD(P)HX at the expense of ADP, which is converted to AMP. This allows the repair of both epimers of NAD(P)HX, a damaged form of NAD(P)H that is a result of enzymatic or heat-dependent hydration.</text>
</comment>
<keyword evidence="13" id="KW-0511">Multifunctional enzyme</keyword>
<dbReference type="Gene3D" id="3.40.50.10260">
    <property type="entry name" value="YjeF N-terminal domain"/>
    <property type="match status" value="1"/>
</dbReference>
<comment type="caution">
    <text evidence="18">Lacks conserved residue(s) required for the propagation of feature annotation.</text>
</comment>
<comment type="catalytic activity">
    <reaction evidence="16 17 19">
        <text>(6S)-NADPHX + ADP = AMP + phosphate + NADPH + H(+)</text>
        <dbReference type="Rhea" id="RHEA:32235"/>
        <dbReference type="ChEBI" id="CHEBI:15378"/>
        <dbReference type="ChEBI" id="CHEBI:43474"/>
        <dbReference type="ChEBI" id="CHEBI:57783"/>
        <dbReference type="ChEBI" id="CHEBI:64076"/>
        <dbReference type="ChEBI" id="CHEBI:456215"/>
        <dbReference type="ChEBI" id="CHEBI:456216"/>
        <dbReference type="EC" id="4.2.1.136"/>
    </reaction>
</comment>
<comment type="catalytic activity">
    <reaction evidence="15 17 19">
        <text>(6S)-NADHX + ADP = AMP + phosphate + NADH + H(+)</text>
        <dbReference type="Rhea" id="RHEA:32223"/>
        <dbReference type="ChEBI" id="CHEBI:15378"/>
        <dbReference type="ChEBI" id="CHEBI:43474"/>
        <dbReference type="ChEBI" id="CHEBI:57945"/>
        <dbReference type="ChEBI" id="CHEBI:64074"/>
        <dbReference type="ChEBI" id="CHEBI:456215"/>
        <dbReference type="ChEBI" id="CHEBI:456216"/>
        <dbReference type="EC" id="4.2.1.136"/>
    </reaction>
</comment>
<dbReference type="InterPro" id="IPR004443">
    <property type="entry name" value="YjeF_N_dom"/>
</dbReference>
<dbReference type="PROSITE" id="PS01050">
    <property type="entry name" value="YJEF_C_2"/>
    <property type="match status" value="1"/>
</dbReference>
<dbReference type="GO" id="GO:0046496">
    <property type="term" value="P:nicotinamide nucleotide metabolic process"/>
    <property type="evidence" value="ECO:0007669"/>
    <property type="project" value="UniProtKB-UniRule"/>
</dbReference>
<dbReference type="AlphaFoldDB" id="A0A4Q6Y904"/>
<dbReference type="NCBIfam" id="TIGR00196">
    <property type="entry name" value="yjeF_cterm"/>
    <property type="match status" value="1"/>
</dbReference>
<dbReference type="InterPro" id="IPR017953">
    <property type="entry name" value="Carbohydrate_kinase_pred_CS"/>
</dbReference>
<feature type="binding site" evidence="17">
    <location>
        <position position="241"/>
    </location>
    <ligand>
        <name>(6S)-NADPHX</name>
        <dbReference type="ChEBI" id="CHEBI:64076"/>
    </ligand>
</feature>
<evidence type="ECO:0000256" key="9">
    <source>
        <dbReference type="ARBA" id="ARBA00022958"/>
    </source>
</evidence>
<evidence type="ECO:0000256" key="3">
    <source>
        <dbReference type="ARBA" id="ARBA00006001"/>
    </source>
</evidence>
<feature type="binding site" evidence="17">
    <location>
        <position position="413"/>
    </location>
    <ligand>
        <name>AMP</name>
        <dbReference type="ChEBI" id="CHEBI:456215"/>
    </ligand>
</feature>
<feature type="binding site" evidence="17">
    <location>
        <position position="414"/>
    </location>
    <ligand>
        <name>(6S)-NADPHX</name>
        <dbReference type="ChEBI" id="CHEBI:64076"/>
    </ligand>
</feature>
<dbReference type="InterPro" id="IPR029056">
    <property type="entry name" value="Ribokinase-like"/>
</dbReference>
<evidence type="ECO:0000256" key="13">
    <source>
        <dbReference type="ARBA" id="ARBA00023268"/>
    </source>
</evidence>
<dbReference type="Gene3D" id="3.40.1190.20">
    <property type="match status" value="1"/>
</dbReference>
<comment type="catalytic activity">
    <reaction evidence="2 18 19">
        <text>(6R)-NADPHX = (6S)-NADPHX</text>
        <dbReference type="Rhea" id="RHEA:32227"/>
        <dbReference type="ChEBI" id="CHEBI:64076"/>
        <dbReference type="ChEBI" id="CHEBI:64077"/>
        <dbReference type="EC" id="5.1.99.6"/>
    </reaction>
</comment>
<comment type="catalytic activity">
    <reaction evidence="1 18 19">
        <text>(6R)-NADHX = (6S)-NADHX</text>
        <dbReference type="Rhea" id="RHEA:32215"/>
        <dbReference type="ChEBI" id="CHEBI:64074"/>
        <dbReference type="ChEBI" id="CHEBI:64075"/>
        <dbReference type="EC" id="5.1.99.6"/>
    </reaction>
</comment>
<dbReference type="HAMAP" id="MF_01965">
    <property type="entry name" value="NADHX_dehydratase"/>
    <property type="match status" value="1"/>
</dbReference>
<feature type="domain" description="YjeF C-terminal" evidence="20">
    <location>
        <begin position="208"/>
        <end position="466"/>
    </location>
</feature>
<dbReference type="EC" id="5.1.99.6" evidence="19"/>
<evidence type="ECO:0000313" key="23">
    <source>
        <dbReference type="Proteomes" id="UP000292085"/>
    </source>
</evidence>
<evidence type="ECO:0000256" key="19">
    <source>
        <dbReference type="PIRNR" id="PIRNR017184"/>
    </source>
</evidence>
<dbReference type="PROSITE" id="PS51383">
    <property type="entry name" value="YJEF_C_3"/>
    <property type="match status" value="1"/>
</dbReference>
<evidence type="ECO:0000256" key="16">
    <source>
        <dbReference type="ARBA" id="ARBA00049209"/>
    </source>
</evidence>
<proteinExistence type="inferred from homology"/>
<evidence type="ECO:0000256" key="2">
    <source>
        <dbReference type="ARBA" id="ARBA00000909"/>
    </source>
</evidence>
<comment type="subunit">
    <text evidence="17">Homotetramer.</text>
</comment>
<evidence type="ECO:0000256" key="1">
    <source>
        <dbReference type="ARBA" id="ARBA00000013"/>
    </source>
</evidence>
<evidence type="ECO:0000256" key="11">
    <source>
        <dbReference type="ARBA" id="ARBA00023235"/>
    </source>
</evidence>
<dbReference type="OrthoDB" id="9806925at2"/>
<evidence type="ECO:0000256" key="18">
    <source>
        <dbReference type="HAMAP-Rule" id="MF_01966"/>
    </source>
</evidence>
<evidence type="ECO:0000256" key="15">
    <source>
        <dbReference type="ARBA" id="ARBA00048238"/>
    </source>
</evidence>
<evidence type="ECO:0000256" key="8">
    <source>
        <dbReference type="ARBA" id="ARBA00022857"/>
    </source>
</evidence>
<feature type="binding site" evidence="18">
    <location>
        <begin position="61"/>
        <end position="65"/>
    </location>
    <ligand>
        <name>(6S)-NADPHX</name>
        <dbReference type="ChEBI" id="CHEBI:64076"/>
    </ligand>
</feature>
<feature type="binding site" evidence="18">
    <location>
        <position position="118"/>
    </location>
    <ligand>
        <name>K(+)</name>
        <dbReference type="ChEBI" id="CHEBI:29103"/>
    </ligand>
</feature>
<keyword evidence="11 18" id="KW-0413">Isomerase</keyword>
<feature type="binding site" evidence="17">
    <location>
        <position position="300"/>
    </location>
    <ligand>
        <name>(6S)-NADPHX</name>
        <dbReference type="ChEBI" id="CHEBI:64076"/>
    </ligand>
</feature>
<evidence type="ECO:0000313" key="22">
    <source>
        <dbReference type="EMBL" id="RZF66217.1"/>
    </source>
</evidence>
<keyword evidence="6 17" id="KW-0547">Nucleotide-binding</keyword>
<keyword evidence="10 17" id="KW-0520">NAD</keyword>
<comment type="similarity">
    <text evidence="17">Belongs to the NnrD/CARKD family.</text>
</comment>
<dbReference type="Pfam" id="PF01256">
    <property type="entry name" value="Carb_kinase"/>
    <property type="match status" value="1"/>
</dbReference>
<dbReference type="PANTHER" id="PTHR12592">
    <property type="entry name" value="ATP-DEPENDENT (S)-NAD(P)H-HYDRATE DEHYDRATASE FAMILY MEMBER"/>
    <property type="match status" value="1"/>
</dbReference>
<feature type="binding site" evidence="18">
    <location>
        <position position="154"/>
    </location>
    <ligand>
        <name>K(+)</name>
        <dbReference type="ChEBI" id="CHEBI:29103"/>
    </ligand>
</feature>
<dbReference type="GO" id="GO:0052856">
    <property type="term" value="F:NAD(P)HX epimerase activity"/>
    <property type="evidence" value="ECO:0007669"/>
    <property type="project" value="UniProtKB-UniRule"/>
</dbReference>
<dbReference type="SUPFAM" id="SSF53613">
    <property type="entry name" value="Ribokinase-like"/>
    <property type="match status" value="1"/>
</dbReference>
<evidence type="ECO:0000256" key="14">
    <source>
        <dbReference type="ARBA" id="ARBA00025153"/>
    </source>
</evidence>
<evidence type="ECO:0000259" key="20">
    <source>
        <dbReference type="PROSITE" id="PS51383"/>
    </source>
</evidence>
<comment type="cofactor">
    <cofactor evidence="17">
        <name>Mg(2+)</name>
        <dbReference type="ChEBI" id="CHEBI:18420"/>
    </cofactor>
</comment>
<dbReference type="InterPro" id="IPR030677">
    <property type="entry name" value="Nnr"/>
</dbReference>
<evidence type="ECO:0000259" key="21">
    <source>
        <dbReference type="PROSITE" id="PS51385"/>
    </source>
</evidence>
<dbReference type="SUPFAM" id="SSF64153">
    <property type="entry name" value="YjeF N-terminal domain-like"/>
    <property type="match status" value="1"/>
</dbReference>
<comment type="function">
    <text evidence="18">Catalyzes the epimerization of the S- and R-forms of NAD(P)HX, a damaged form of NAD(P)H that is a result of enzymatic or heat-dependent hydration. This is a prerequisite for the S-specific NAD(P)H-hydrate dehydratase to allow the repair of both epimers of NAD(P)HX.</text>
</comment>
<evidence type="ECO:0000256" key="17">
    <source>
        <dbReference type="HAMAP-Rule" id="MF_01965"/>
    </source>
</evidence>
<dbReference type="Proteomes" id="UP000292085">
    <property type="component" value="Unassembled WGS sequence"/>
</dbReference>
<comment type="function">
    <text evidence="17">Catalyzes the dehydration of the S-form of NAD(P)HX at the expense of ADP, which is converted to AMP. Together with NAD(P)HX epimerase, which catalyzes the epimerization of the S- and R-forms, the enzyme allows the repair of both epimers of NAD(P)HX, a damaged form of NAD(P)H that is a result of enzymatic or heat-dependent hydration.</text>
</comment>
<dbReference type="GO" id="GO:0110051">
    <property type="term" value="P:metabolite repair"/>
    <property type="evidence" value="ECO:0007669"/>
    <property type="project" value="TreeGrafter"/>
</dbReference>
<feature type="binding site" evidence="18">
    <location>
        <position position="62"/>
    </location>
    <ligand>
        <name>K(+)</name>
        <dbReference type="ChEBI" id="CHEBI:29103"/>
    </ligand>
</feature>
<comment type="similarity">
    <text evidence="3 19">In the N-terminal section; belongs to the NnrE/AIBP family.</text>
</comment>
<comment type="similarity">
    <text evidence="4 19">In the C-terminal section; belongs to the NnrD/CARKD family.</text>
</comment>
<dbReference type="RefSeq" id="WP_130155063.1">
    <property type="nucleotide sequence ID" value="NZ_SGIS01000002.1"/>
</dbReference>
<gene>
    <name evidence="18" type="primary">nnrE</name>
    <name evidence="17" type="synonym">nnrD</name>
    <name evidence="22" type="ORF">EWE75_02240</name>
</gene>
<dbReference type="GO" id="GO:0046872">
    <property type="term" value="F:metal ion binding"/>
    <property type="evidence" value="ECO:0007669"/>
    <property type="project" value="UniProtKB-UniRule"/>
</dbReference>
<dbReference type="Pfam" id="PF03853">
    <property type="entry name" value="YjeF_N"/>
    <property type="match status" value="1"/>
</dbReference>
<evidence type="ECO:0000256" key="6">
    <source>
        <dbReference type="ARBA" id="ARBA00022741"/>
    </source>
</evidence>
<evidence type="ECO:0000256" key="10">
    <source>
        <dbReference type="ARBA" id="ARBA00023027"/>
    </source>
</evidence>
<feature type="domain" description="YjeF N-terminal" evidence="21">
    <location>
        <begin position="15"/>
        <end position="208"/>
    </location>
</feature>
<dbReference type="GO" id="GO:0005524">
    <property type="term" value="F:ATP binding"/>
    <property type="evidence" value="ECO:0007669"/>
    <property type="project" value="UniProtKB-UniRule"/>
</dbReference>
<keyword evidence="23" id="KW-1185">Reference proteome</keyword>
<feature type="binding site" evidence="18">
    <location>
        <position position="151"/>
    </location>
    <ligand>
        <name>(6S)-NADPHX</name>
        <dbReference type="ChEBI" id="CHEBI:64076"/>
    </ligand>
</feature>
<evidence type="ECO:0000256" key="4">
    <source>
        <dbReference type="ARBA" id="ARBA00009524"/>
    </source>
</evidence>
<feature type="binding site" evidence="18">
    <location>
        <begin position="122"/>
        <end position="128"/>
    </location>
    <ligand>
        <name>(6S)-NADPHX</name>
        <dbReference type="ChEBI" id="CHEBI:64076"/>
    </ligand>
</feature>
<feature type="binding site" evidence="17">
    <location>
        <begin position="384"/>
        <end position="388"/>
    </location>
    <ligand>
        <name>AMP</name>
        <dbReference type="ChEBI" id="CHEBI:456215"/>
    </ligand>
</feature>
<comment type="cofactor">
    <cofactor evidence="18 19">
        <name>K(+)</name>
        <dbReference type="ChEBI" id="CHEBI:29103"/>
    </cofactor>
    <text evidence="18 19">Binds 1 potassium ion per subunit.</text>
</comment>
<keyword evidence="12 17" id="KW-0456">Lyase</keyword>
<dbReference type="PIRSF" id="PIRSF017184">
    <property type="entry name" value="Nnr"/>
    <property type="match status" value="1"/>
</dbReference>
<evidence type="ECO:0000256" key="12">
    <source>
        <dbReference type="ARBA" id="ARBA00023239"/>
    </source>
</evidence>
<dbReference type="PROSITE" id="PS51385">
    <property type="entry name" value="YJEF_N"/>
    <property type="match status" value="1"/>
</dbReference>
<dbReference type="GO" id="GO:0052855">
    <property type="term" value="F:ADP-dependent NAD(P)H-hydrate dehydratase activity"/>
    <property type="evidence" value="ECO:0007669"/>
    <property type="project" value="UniProtKB-UniRule"/>
</dbReference>
<comment type="similarity">
    <text evidence="18">Belongs to the NnrE/AIBP family.</text>
</comment>
<name>A0A4Q6Y904_9SPHN</name>
<dbReference type="InterPro" id="IPR036652">
    <property type="entry name" value="YjeF_N_dom_sf"/>
</dbReference>
<evidence type="ECO:0000256" key="7">
    <source>
        <dbReference type="ARBA" id="ARBA00022840"/>
    </source>
</evidence>
<feature type="binding site" evidence="17">
    <location>
        <position position="351"/>
    </location>
    <ligand>
        <name>(6S)-NADPHX</name>
        <dbReference type="ChEBI" id="CHEBI:64076"/>
    </ligand>
</feature>
<accession>A0A4Q6Y904</accession>
<evidence type="ECO:0000256" key="5">
    <source>
        <dbReference type="ARBA" id="ARBA00022723"/>
    </source>
</evidence>
<dbReference type="PANTHER" id="PTHR12592:SF0">
    <property type="entry name" value="ATP-DEPENDENT (S)-NAD(P)H-HYDRATE DEHYDRATASE"/>
    <property type="match status" value="1"/>
</dbReference>
<organism evidence="22 23">
    <name type="scientific">Sphingomonas populi</name>
    <dbReference type="NCBI Taxonomy" id="2484750"/>
    <lineage>
        <taxon>Bacteria</taxon>
        <taxon>Pseudomonadati</taxon>
        <taxon>Pseudomonadota</taxon>
        <taxon>Alphaproteobacteria</taxon>
        <taxon>Sphingomonadales</taxon>
        <taxon>Sphingomonadaceae</taxon>
        <taxon>Sphingomonas</taxon>
    </lineage>
</organism>